<dbReference type="EMBL" id="CP069031">
    <property type="protein sequence ID" value="QRC99228.1"/>
    <property type="molecule type" value="Genomic_DNA"/>
</dbReference>
<evidence type="ECO:0000313" key="3">
    <source>
        <dbReference type="Proteomes" id="UP000663193"/>
    </source>
</evidence>
<keyword evidence="3" id="KW-1185">Reference proteome</keyword>
<name>A0A7U2F7S3_PHANO</name>
<gene>
    <name evidence="2" type="ORF">JI435_413140</name>
</gene>
<evidence type="ECO:0000256" key="1">
    <source>
        <dbReference type="SAM" id="Phobius"/>
    </source>
</evidence>
<protein>
    <submittedName>
        <fullName evidence="2">Uncharacterized protein</fullName>
    </submittedName>
</protein>
<keyword evidence="1" id="KW-0812">Transmembrane</keyword>
<dbReference type="Proteomes" id="UP000663193">
    <property type="component" value="Chromosome 9"/>
</dbReference>
<evidence type="ECO:0000313" key="2">
    <source>
        <dbReference type="EMBL" id="QRC99228.1"/>
    </source>
</evidence>
<feature type="transmembrane region" description="Helical" evidence="1">
    <location>
        <begin position="20"/>
        <end position="44"/>
    </location>
</feature>
<dbReference type="VEuPathDB" id="FungiDB:JI435_413140"/>
<proteinExistence type="predicted"/>
<accession>A0A7U2F7S3</accession>
<keyword evidence="1" id="KW-0472">Membrane</keyword>
<reference evidence="3" key="1">
    <citation type="journal article" date="2021" name="BMC Genomics">
        <title>Chromosome-level genome assembly and manually-curated proteome of model necrotroph Parastagonospora nodorum Sn15 reveals a genome-wide trove of candidate effector homologs, and redundancy of virulence-related functions within an accessory chromosome.</title>
        <authorList>
            <person name="Bertazzoni S."/>
            <person name="Jones D.A.B."/>
            <person name="Phan H.T."/>
            <person name="Tan K.-C."/>
            <person name="Hane J.K."/>
        </authorList>
    </citation>
    <scope>NUCLEOTIDE SEQUENCE [LARGE SCALE GENOMIC DNA]</scope>
    <source>
        <strain evidence="3">SN15 / ATCC MYA-4574 / FGSC 10173)</strain>
    </source>
</reference>
<keyword evidence="1" id="KW-1133">Transmembrane helix</keyword>
<dbReference type="AlphaFoldDB" id="A0A7U2F7S3"/>
<sequence>MNHTPDSKGVLSCFTRWTLYYILFFSLFHITVISTCICITRWALCLLRLSFIGRRLFF</sequence>
<organism evidence="2 3">
    <name type="scientific">Phaeosphaeria nodorum (strain SN15 / ATCC MYA-4574 / FGSC 10173)</name>
    <name type="common">Glume blotch fungus</name>
    <name type="synonym">Parastagonospora nodorum</name>
    <dbReference type="NCBI Taxonomy" id="321614"/>
    <lineage>
        <taxon>Eukaryota</taxon>
        <taxon>Fungi</taxon>
        <taxon>Dikarya</taxon>
        <taxon>Ascomycota</taxon>
        <taxon>Pezizomycotina</taxon>
        <taxon>Dothideomycetes</taxon>
        <taxon>Pleosporomycetidae</taxon>
        <taxon>Pleosporales</taxon>
        <taxon>Pleosporineae</taxon>
        <taxon>Phaeosphaeriaceae</taxon>
        <taxon>Parastagonospora</taxon>
    </lineage>
</organism>